<sequence>MKVAVLGATGRTGVPLVRQALEKGHHVVAIVRDRSKVTIEHECLQVVESDIYSSESLAEHFSGVDAVISCLGSPGLWKTTLYSESIKSIVSAMRKASVTRFVCITSWCTV</sequence>
<name>A0ABM0MUG3_SACKO</name>
<evidence type="ECO:0000313" key="3">
    <source>
        <dbReference type="RefSeq" id="XP_006823654.1"/>
    </source>
</evidence>
<dbReference type="Pfam" id="PF13460">
    <property type="entry name" value="NAD_binding_10"/>
    <property type="match status" value="1"/>
</dbReference>
<dbReference type="InterPro" id="IPR016040">
    <property type="entry name" value="NAD(P)-bd_dom"/>
</dbReference>
<dbReference type="Gene3D" id="3.40.50.720">
    <property type="entry name" value="NAD(P)-binding Rossmann-like Domain"/>
    <property type="match status" value="1"/>
</dbReference>
<keyword evidence="2" id="KW-1185">Reference proteome</keyword>
<dbReference type="PANTHER" id="PTHR43355:SF2">
    <property type="entry name" value="FLAVIN REDUCTASE (NADPH)"/>
    <property type="match status" value="1"/>
</dbReference>
<evidence type="ECO:0000313" key="2">
    <source>
        <dbReference type="Proteomes" id="UP000694865"/>
    </source>
</evidence>
<organism evidence="2 3">
    <name type="scientific">Saccoglossus kowalevskii</name>
    <name type="common">Acorn worm</name>
    <dbReference type="NCBI Taxonomy" id="10224"/>
    <lineage>
        <taxon>Eukaryota</taxon>
        <taxon>Metazoa</taxon>
        <taxon>Hemichordata</taxon>
        <taxon>Enteropneusta</taxon>
        <taxon>Harrimaniidae</taxon>
        <taxon>Saccoglossus</taxon>
    </lineage>
</organism>
<dbReference type="InterPro" id="IPR051606">
    <property type="entry name" value="Polyketide_Oxido-like"/>
</dbReference>
<dbReference type="RefSeq" id="XP_006823654.1">
    <property type="nucleotide sequence ID" value="XM_006823591.1"/>
</dbReference>
<reference evidence="3" key="1">
    <citation type="submission" date="2025-08" db="UniProtKB">
        <authorList>
            <consortium name="RefSeq"/>
        </authorList>
    </citation>
    <scope>IDENTIFICATION</scope>
    <source>
        <tissue evidence="3">Testes</tissue>
    </source>
</reference>
<feature type="domain" description="NAD(P)-binding" evidence="1">
    <location>
        <begin position="7"/>
        <end position="108"/>
    </location>
</feature>
<dbReference type="InterPro" id="IPR036291">
    <property type="entry name" value="NAD(P)-bd_dom_sf"/>
</dbReference>
<proteinExistence type="predicted"/>
<dbReference type="PANTHER" id="PTHR43355">
    <property type="entry name" value="FLAVIN REDUCTASE (NADPH)"/>
    <property type="match status" value="1"/>
</dbReference>
<dbReference type="Proteomes" id="UP000694865">
    <property type="component" value="Unplaced"/>
</dbReference>
<feature type="non-terminal residue" evidence="3">
    <location>
        <position position="110"/>
    </location>
</feature>
<accession>A0ABM0MUG3</accession>
<evidence type="ECO:0000259" key="1">
    <source>
        <dbReference type="Pfam" id="PF13460"/>
    </source>
</evidence>
<gene>
    <name evidence="3" type="primary">LOC102808939</name>
</gene>
<dbReference type="GeneID" id="102808939"/>
<dbReference type="SUPFAM" id="SSF51735">
    <property type="entry name" value="NAD(P)-binding Rossmann-fold domains"/>
    <property type="match status" value="1"/>
</dbReference>
<protein>
    <submittedName>
        <fullName evidence="3">Flavin reductase (NADPH)-like</fullName>
    </submittedName>
</protein>